<dbReference type="PROSITE" id="PS00330">
    <property type="entry name" value="HEMOLYSIN_CALCIUM"/>
    <property type="match status" value="1"/>
</dbReference>
<comment type="caution">
    <text evidence="1">The sequence shown here is derived from an EMBL/GenBank/DDBJ whole genome shotgun (WGS) entry which is preliminary data.</text>
</comment>
<dbReference type="Proteomes" id="UP001143372">
    <property type="component" value="Unassembled WGS sequence"/>
</dbReference>
<evidence type="ECO:0000313" key="2">
    <source>
        <dbReference type="Proteomes" id="UP001143372"/>
    </source>
</evidence>
<dbReference type="InterPro" id="IPR011049">
    <property type="entry name" value="Serralysin-like_metalloprot_C"/>
</dbReference>
<dbReference type="AlphaFoldDB" id="A0A9W6J1R8"/>
<evidence type="ECO:0008006" key="3">
    <source>
        <dbReference type="Google" id="ProtNLM"/>
    </source>
</evidence>
<protein>
    <recommendedName>
        <fullName evidence="3">Calcium-binding protein</fullName>
    </recommendedName>
</protein>
<gene>
    <name evidence="1" type="ORF">GCM10008179_17860</name>
</gene>
<dbReference type="EMBL" id="BSFI01000007">
    <property type="protein sequence ID" value="GLK68148.1"/>
    <property type="molecule type" value="Genomic_DNA"/>
</dbReference>
<sequence>MPTVSQSVAVSDDDVSAFTLADGETLDLSSSATLYAAGGGNAYGIDVAGHSRLNISGHVFSRQSYGVYASTGNNDIFVNTDATIYGAFSALRIDGSGSNITNNGYVSAYGHTVAFTGESDYVRNNGTLSAAFGSGLYFQSTTSTGVLDNLGLIDAAHQFGVRSLGSLNAYNFETGTIQAATGVDVATSLSLTNLGSITGLTSFGVSGGVSVDTITNTGEIQGGAGVAVDMDAGADLYDGRGGALVGSVLGGAGEDTLYGGAGAETLDGGADNDTLNGGGGKDHLTGGAGADLYVVDNTGDVVDEAGGAGVDLVQSSTVTIDFADGGNYLGDIENATLTGSASLNIRGNDLANVLTGNSGANRLNGAIGADTMQGGSGADTYTVDDPGDRVIEANVAGVDTVNSSVTFSLAGQYVENLTLTGNADIDGAGNSLDNVLTGNAGVNVLKGGKGDDDYYIQTFGDHVTEKNGQGDDRVVATVTYSLSGEYIERLRLSGDDNINGSGNSLNNLIAGNAHDNIIDGLTGSDQLAGGAGHDLFRFSTALGPSNVDVITDFVATDDEISLWHTPFPTLPYGYLSADGFYAGTAAHDASDRIIYNKASGALLFDEDGTGSIKAVQFATLANHATISAADFFLDD</sequence>
<dbReference type="InterPro" id="IPR018511">
    <property type="entry name" value="Hemolysin-typ_Ca-bd_CS"/>
</dbReference>
<keyword evidence="2" id="KW-1185">Reference proteome</keyword>
<name>A0A9W6J1R8_9HYPH</name>
<evidence type="ECO:0000313" key="1">
    <source>
        <dbReference type="EMBL" id="GLK68148.1"/>
    </source>
</evidence>
<dbReference type="Pfam" id="PF00353">
    <property type="entry name" value="HemolysinCabind"/>
    <property type="match status" value="4"/>
</dbReference>
<dbReference type="PRINTS" id="PR00313">
    <property type="entry name" value="CABNDNGRPT"/>
</dbReference>
<dbReference type="GO" id="GO:0005509">
    <property type="term" value="F:calcium ion binding"/>
    <property type="evidence" value="ECO:0007669"/>
    <property type="project" value="InterPro"/>
</dbReference>
<accession>A0A9W6J1R8</accession>
<reference evidence="1" key="2">
    <citation type="submission" date="2023-01" db="EMBL/GenBank/DDBJ databases">
        <authorList>
            <person name="Sun Q."/>
            <person name="Evtushenko L."/>
        </authorList>
    </citation>
    <scope>NUCLEOTIDE SEQUENCE</scope>
    <source>
        <strain evidence="1">VKM B-2347</strain>
    </source>
</reference>
<dbReference type="Gene3D" id="2.150.10.10">
    <property type="entry name" value="Serralysin-like metalloprotease, C-terminal"/>
    <property type="match status" value="2"/>
</dbReference>
<dbReference type="SUPFAM" id="SSF51120">
    <property type="entry name" value="beta-Roll"/>
    <property type="match status" value="2"/>
</dbReference>
<organism evidence="1 2">
    <name type="scientific">Hansschlegelia plantiphila</name>
    <dbReference type="NCBI Taxonomy" id="374655"/>
    <lineage>
        <taxon>Bacteria</taxon>
        <taxon>Pseudomonadati</taxon>
        <taxon>Pseudomonadota</taxon>
        <taxon>Alphaproteobacteria</taxon>
        <taxon>Hyphomicrobiales</taxon>
        <taxon>Methylopilaceae</taxon>
        <taxon>Hansschlegelia</taxon>
    </lineage>
</organism>
<dbReference type="InterPro" id="IPR001343">
    <property type="entry name" value="Hemolysn_Ca-bd"/>
</dbReference>
<reference evidence="1" key="1">
    <citation type="journal article" date="2014" name="Int. J. Syst. Evol. Microbiol.">
        <title>Complete genome sequence of Corynebacterium casei LMG S-19264T (=DSM 44701T), isolated from a smear-ripened cheese.</title>
        <authorList>
            <consortium name="US DOE Joint Genome Institute (JGI-PGF)"/>
            <person name="Walter F."/>
            <person name="Albersmeier A."/>
            <person name="Kalinowski J."/>
            <person name="Ruckert C."/>
        </authorList>
    </citation>
    <scope>NUCLEOTIDE SEQUENCE</scope>
    <source>
        <strain evidence="1">VKM B-2347</strain>
    </source>
</reference>
<proteinExistence type="predicted"/>